<name>A0AAV4IXB5_9GAST</name>
<comment type="caution">
    <text evidence="12">The sequence shown here is derived from an EMBL/GenBank/DDBJ whole genome shotgun (WGS) entry which is preliminary data.</text>
</comment>
<dbReference type="PANTHER" id="PTHR31826">
    <property type="entry name" value="NICALIN"/>
    <property type="match status" value="1"/>
</dbReference>
<dbReference type="Proteomes" id="UP000762676">
    <property type="component" value="Unassembled WGS sequence"/>
</dbReference>
<evidence type="ECO:0000256" key="2">
    <source>
        <dbReference type="ARBA" id="ARBA00007717"/>
    </source>
</evidence>
<dbReference type="InterPro" id="IPR007484">
    <property type="entry name" value="Peptidase_M28"/>
</dbReference>
<dbReference type="GO" id="GO:0005789">
    <property type="term" value="C:endoplasmic reticulum membrane"/>
    <property type="evidence" value="ECO:0007669"/>
    <property type="project" value="UniProtKB-SubCell"/>
</dbReference>
<evidence type="ECO:0000259" key="11">
    <source>
        <dbReference type="Pfam" id="PF04389"/>
    </source>
</evidence>
<dbReference type="Pfam" id="PF04389">
    <property type="entry name" value="Peptidase_M28"/>
    <property type="match status" value="1"/>
</dbReference>
<evidence type="ECO:0000313" key="13">
    <source>
        <dbReference type="Proteomes" id="UP000762676"/>
    </source>
</evidence>
<dbReference type="AlphaFoldDB" id="A0AAV4IXB5"/>
<evidence type="ECO:0000313" key="12">
    <source>
        <dbReference type="EMBL" id="GFS14776.1"/>
    </source>
</evidence>
<feature type="transmembrane region" description="Helical" evidence="10">
    <location>
        <begin position="516"/>
        <end position="537"/>
    </location>
</feature>
<protein>
    <recommendedName>
        <fullName evidence="9">Nicalin</fullName>
    </recommendedName>
</protein>
<sequence>MWFDELGEVFEMFKGSFPLSFLFFIPIFIIISPVSPVNAAQEFAVYRMQQYDLQGSTFGCKNAIINMEARSIDSKVLTRRCAVAKLRDVTMPKYRDLMTQNAGALLVILPGNLTSLSPEEKQHLQSLEQELMHEQSTVPVYFALESEYLDDIYIDVQEGNSGDNAPTAWEALLSSASANGFQLMVSGSQAEAMPDFEIANIQGRLSGYGIEEQLPTIVVVAHYDAKGVAPALSFGADSNGSGVIMLLELARLFSKLYTNSRTHAKYNLVFLLSGGGKFNYQGSKRWIEDNFEAAEGNMLNDVAFVLCLDSLGSSDNLNLHVSKPPREESAGGQFFKHLNEVGKSHFPDVKVGMVHKKINLGDEMLAWEHERFSIKRMLAFTLSHLDTHKTFDRASITDKREAVSTAVISRNTQLLAEALARQIYNLTSQGTFQMFTDTLSVEDTVIEAWLNYLASGPRAAQVLKSDSEVVMTLEQIMGQYLKDVRKTLLKADKRDPEFVFYTGAEYQMNAYNVKPAVFDLFLALCIAGYLALAYLFAQNFHVIYYGLKRSVTPVSPKTKVN</sequence>
<evidence type="ECO:0000256" key="5">
    <source>
        <dbReference type="ARBA" id="ARBA00022824"/>
    </source>
</evidence>
<evidence type="ECO:0000256" key="6">
    <source>
        <dbReference type="ARBA" id="ARBA00022989"/>
    </source>
</evidence>
<keyword evidence="3 10" id="KW-0812">Transmembrane</keyword>
<keyword evidence="7 10" id="KW-0472">Membrane</keyword>
<evidence type="ECO:0000256" key="10">
    <source>
        <dbReference type="SAM" id="Phobius"/>
    </source>
</evidence>
<evidence type="ECO:0000256" key="9">
    <source>
        <dbReference type="PIRNR" id="PIRNR011018"/>
    </source>
</evidence>
<dbReference type="SUPFAM" id="SSF53187">
    <property type="entry name" value="Zn-dependent exopeptidases"/>
    <property type="match status" value="1"/>
</dbReference>
<keyword evidence="6 10" id="KW-1133">Transmembrane helix</keyword>
<dbReference type="CDD" id="cd03882">
    <property type="entry name" value="M28_nicalin_like"/>
    <property type="match status" value="1"/>
</dbReference>
<accession>A0AAV4IXB5</accession>
<dbReference type="FunFam" id="3.40.630.10:FF:000115">
    <property type="entry name" value="Nicalin-1"/>
    <property type="match status" value="1"/>
</dbReference>
<keyword evidence="5" id="KW-0256">Endoplasmic reticulum</keyword>
<evidence type="ECO:0000256" key="1">
    <source>
        <dbReference type="ARBA" id="ARBA00004389"/>
    </source>
</evidence>
<evidence type="ECO:0000256" key="3">
    <source>
        <dbReference type="ARBA" id="ARBA00022692"/>
    </source>
</evidence>
<dbReference type="InterPro" id="IPR016574">
    <property type="entry name" value="Nicalin"/>
</dbReference>
<organism evidence="12 13">
    <name type="scientific">Elysia marginata</name>
    <dbReference type="NCBI Taxonomy" id="1093978"/>
    <lineage>
        <taxon>Eukaryota</taxon>
        <taxon>Metazoa</taxon>
        <taxon>Spiralia</taxon>
        <taxon>Lophotrochozoa</taxon>
        <taxon>Mollusca</taxon>
        <taxon>Gastropoda</taxon>
        <taxon>Heterobranchia</taxon>
        <taxon>Euthyneura</taxon>
        <taxon>Panpulmonata</taxon>
        <taxon>Sacoglossa</taxon>
        <taxon>Placobranchoidea</taxon>
        <taxon>Plakobranchidae</taxon>
        <taxon>Elysia</taxon>
    </lineage>
</organism>
<dbReference type="GO" id="GO:0009966">
    <property type="term" value="P:regulation of signal transduction"/>
    <property type="evidence" value="ECO:0007669"/>
    <property type="project" value="InterPro"/>
</dbReference>
<feature type="domain" description="Peptidase M28" evidence="11">
    <location>
        <begin position="216"/>
        <end position="402"/>
    </location>
</feature>
<reference evidence="12 13" key="1">
    <citation type="journal article" date="2021" name="Elife">
        <title>Chloroplast acquisition without the gene transfer in kleptoplastic sea slugs, Plakobranchus ocellatus.</title>
        <authorList>
            <person name="Maeda T."/>
            <person name="Takahashi S."/>
            <person name="Yoshida T."/>
            <person name="Shimamura S."/>
            <person name="Takaki Y."/>
            <person name="Nagai Y."/>
            <person name="Toyoda A."/>
            <person name="Suzuki Y."/>
            <person name="Arimoto A."/>
            <person name="Ishii H."/>
            <person name="Satoh N."/>
            <person name="Nishiyama T."/>
            <person name="Hasebe M."/>
            <person name="Maruyama T."/>
            <person name="Minagawa J."/>
            <person name="Obokata J."/>
            <person name="Shigenobu S."/>
        </authorList>
    </citation>
    <scope>NUCLEOTIDE SEQUENCE [LARGE SCALE GENOMIC DNA]</scope>
</reference>
<gene>
    <name evidence="12" type="ORF">ElyMa_006754600</name>
</gene>
<proteinExistence type="inferred from homology"/>
<evidence type="ECO:0000256" key="4">
    <source>
        <dbReference type="ARBA" id="ARBA00022729"/>
    </source>
</evidence>
<comment type="subcellular location">
    <subcellularLocation>
        <location evidence="1">Endoplasmic reticulum membrane</location>
        <topology evidence="1">Single-pass membrane protein</topology>
    </subcellularLocation>
</comment>
<feature type="transmembrane region" description="Helical" evidence="10">
    <location>
        <begin position="20"/>
        <end position="40"/>
    </location>
</feature>
<dbReference type="PIRSF" id="PIRSF011018">
    <property type="entry name" value="Nicalin"/>
    <property type="match status" value="1"/>
</dbReference>
<dbReference type="Gene3D" id="3.40.630.10">
    <property type="entry name" value="Zn peptidases"/>
    <property type="match status" value="1"/>
</dbReference>
<keyword evidence="13" id="KW-1185">Reference proteome</keyword>
<keyword evidence="8" id="KW-0325">Glycoprotein</keyword>
<evidence type="ECO:0000256" key="8">
    <source>
        <dbReference type="ARBA" id="ARBA00023180"/>
    </source>
</evidence>
<keyword evidence="4" id="KW-0732">Signal</keyword>
<dbReference type="EMBL" id="BMAT01013532">
    <property type="protein sequence ID" value="GFS14776.1"/>
    <property type="molecule type" value="Genomic_DNA"/>
</dbReference>
<comment type="similarity">
    <text evidence="2 9">Belongs to the nicastrin family.</text>
</comment>
<evidence type="ECO:0000256" key="7">
    <source>
        <dbReference type="ARBA" id="ARBA00023136"/>
    </source>
</evidence>